<keyword evidence="11" id="KW-0133">Cell shape</keyword>
<evidence type="ECO:0000256" key="14">
    <source>
        <dbReference type="ARBA" id="ARBA00023268"/>
    </source>
</evidence>
<evidence type="ECO:0000256" key="10">
    <source>
        <dbReference type="ARBA" id="ARBA00022801"/>
    </source>
</evidence>
<reference evidence="21" key="1">
    <citation type="submission" date="2021-03" db="EMBL/GenBank/DDBJ databases">
        <authorList>
            <person name="Wang G."/>
        </authorList>
    </citation>
    <scope>NUCLEOTIDE SEQUENCE</scope>
    <source>
        <strain evidence="21">KCTC 12899</strain>
    </source>
</reference>
<dbReference type="GO" id="GO:0006508">
    <property type="term" value="P:proteolysis"/>
    <property type="evidence" value="ECO:0007669"/>
    <property type="project" value="UniProtKB-KW"/>
</dbReference>
<evidence type="ECO:0000313" key="21">
    <source>
        <dbReference type="EMBL" id="MBO1318390.1"/>
    </source>
</evidence>
<keyword evidence="6" id="KW-0121">Carboxypeptidase</keyword>
<name>A0A8J7Q357_9BACT</name>
<evidence type="ECO:0000259" key="20">
    <source>
        <dbReference type="Pfam" id="PF14814"/>
    </source>
</evidence>
<dbReference type="GO" id="GO:0008360">
    <property type="term" value="P:regulation of cell shape"/>
    <property type="evidence" value="ECO:0007669"/>
    <property type="project" value="UniProtKB-KW"/>
</dbReference>
<comment type="similarity">
    <text evidence="3">In the C-terminal section; belongs to the transpeptidase family.</text>
</comment>
<comment type="similarity">
    <text evidence="4">In the N-terminal section; belongs to the glycosyltransferase 51 family.</text>
</comment>
<evidence type="ECO:0000256" key="17">
    <source>
        <dbReference type="ARBA" id="ARBA00049902"/>
    </source>
</evidence>
<evidence type="ECO:0000259" key="19">
    <source>
        <dbReference type="Pfam" id="PF00912"/>
    </source>
</evidence>
<dbReference type="Gene3D" id="3.40.710.10">
    <property type="entry name" value="DD-peptidase/beta-lactamase superfamily"/>
    <property type="match status" value="1"/>
</dbReference>
<dbReference type="Gene3D" id="1.10.3810.10">
    <property type="entry name" value="Biosynthetic peptidoglycan transglycosylase-like"/>
    <property type="match status" value="1"/>
</dbReference>
<evidence type="ECO:0000313" key="22">
    <source>
        <dbReference type="Proteomes" id="UP000664417"/>
    </source>
</evidence>
<dbReference type="GO" id="GO:0008658">
    <property type="term" value="F:penicillin binding"/>
    <property type="evidence" value="ECO:0007669"/>
    <property type="project" value="InterPro"/>
</dbReference>
<dbReference type="InterPro" id="IPR001264">
    <property type="entry name" value="Glyco_trans_51"/>
</dbReference>
<evidence type="ECO:0000256" key="7">
    <source>
        <dbReference type="ARBA" id="ARBA00022670"/>
    </source>
</evidence>
<evidence type="ECO:0000256" key="12">
    <source>
        <dbReference type="ARBA" id="ARBA00022984"/>
    </source>
</evidence>
<dbReference type="PANTHER" id="PTHR32282:SF11">
    <property type="entry name" value="PENICILLIN-BINDING PROTEIN 1B"/>
    <property type="match status" value="1"/>
</dbReference>
<dbReference type="SUPFAM" id="SSF56601">
    <property type="entry name" value="beta-lactamase/transpeptidase-like"/>
    <property type="match status" value="1"/>
</dbReference>
<feature type="domain" description="Penicillin-binding protein transpeptidase" evidence="18">
    <location>
        <begin position="411"/>
        <end position="652"/>
    </location>
</feature>
<gene>
    <name evidence="21" type="ORF">J3U88_07980</name>
</gene>
<comment type="catalytic activity">
    <reaction evidence="17">
        <text>[GlcNAc-(1-&gt;4)-Mur2Ac(oyl-L-Ala-gamma-D-Glu-L-Lys-D-Ala-D-Ala)](n)-di-trans,octa-cis-undecaprenyl diphosphate + beta-D-GlcNAc-(1-&gt;4)-Mur2Ac(oyl-L-Ala-gamma-D-Glu-L-Lys-D-Ala-D-Ala)-di-trans,octa-cis-undecaprenyl diphosphate = [GlcNAc-(1-&gt;4)-Mur2Ac(oyl-L-Ala-gamma-D-Glu-L-Lys-D-Ala-D-Ala)](n+1)-di-trans,octa-cis-undecaprenyl diphosphate + di-trans,octa-cis-undecaprenyl diphosphate + H(+)</text>
        <dbReference type="Rhea" id="RHEA:23708"/>
        <dbReference type="Rhea" id="RHEA-COMP:9602"/>
        <dbReference type="Rhea" id="RHEA-COMP:9603"/>
        <dbReference type="ChEBI" id="CHEBI:15378"/>
        <dbReference type="ChEBI" id="CHEBI:58405"/>
        <dbReference type="ChEBI" id="CHEBI:60033"/>
        <dbReference type="ChEBI" id="CHEBI:78435"/>
        <dbReference type="EC" id="2.4.99.28"/>
    </reaction>
</comment>
<comment type="pathway">
    <text evidence="2">Cell wall biogenesis; peptidoglycan biosynthesis.</text>
</comment>
<proteinExistence type="inferred from homology"/>
<dbReference type="GO" id="GO:0009002">
    <property type="term" value="F:serine-type D-Ala-D-Ala carboxypeptidase activity"/>
    <property type="evidence" value="ECO:0007669"/>
    <property type="project" value="UniProtKB-EC"/>
</dbReference>
<keyword evidence="22" id="KW-1185">Reference proteome</keyword>
<keyword evidence="7" id="KW-0645">Protease</keyword>
<dbReference type="Proteomes" id="UP000664417">
    <property type="component" value="Unassembled WGS sequence"/>
</dbReference>
<keyword evidence="5" id="KW-1003">Cell membrane</keyword>
<keyword evidence="8" id="KW-0328">Glycosyltransferase</keyword>
<dbReference type="SUPFAM" id="SSF53955">
    <property type="entry name" value="Lysozyme-like"/>
    <property type="match status" value="1"/>
</dbReference>
<dbReference type="InterPro" id="IPR023346">
    <property type="entry name" value="Lysozyme-like_dom_sf"/>
</dbReference>
<organism evidence="21 22">
    <name type="scientific">Acanthopleuribacter pedis</name>
    <dbReference type="NCBI Taxonomy" id="442870"/>
    <lineage>
        <taxon>Bacteria</taxon>
        <taxon>Pseudomonadati</taxon>
        <taxon>Acidobacteriota</taxon>
        <taxon>Holophagae</taxon>
        <taxon>Acanthopleuribacterales</taxon>
        <taxon>Acanthopleuribacteraceae</taxon>
        <taxon>Acanthopleuribacter</taxon>
    </lineage>
</organism>
<evidence type="ECO:0000256" key="3">
    <source>
        <dbReference type="ARBA" id="ARBA00007090"/>
    </source>
</evidence>
<dbReference type="GO" id="GO:0030288">
    <property type="term" value="C:outer membrane-bounded periplasmic space"/>
    <property type="evidence" value="ECO:0007669"/>
    <property type="project" value="TreeGrafter"/>
</dbReference>
<dbReference type="PANTHER" id="PTHR32282">
    <property type="entry name" value="BINDING PROTEIN TRANSPEPTIDASE, PUTATIVE-RELATED"/>
    <property type="match status" value="1"/>
</dbReference>
<dbReference type="GO" id="GO:0009252">
    <property type="term" value="P:peptidoglycan biosynthetic process"/>
    <property type="evidence" value="ECO:0007669"/>
    <property type="project" value="UniProtKB-KW"/>
</dbReference>
<dbReference type="GO" id="GO:0071555">
    <property type="term" value="P:cell wall organization"/>
    <property type="evidence" value="ECO:0007669"/>
    <property type="project" value="UniProtKB-KW"/>
</dbReference>
<dbReference type="Gene3D" id="3.30.2060.10">
    <property type="entry name" value="Penicillin-binding protein 1b domain"/>
    <property type="match status" value="1"/>
</dbReference>
<dbReference type="InterPro" id="IPR028166">
    <property type="entry name" value="UB2H"/>
</dbReference>
<sequence>MIHRTHHRPQSPRFWVLLLAAAWLITPPLAAEGPRLVEEVGRREFRIYSDGFPLKTGGHVGRMQLEKRLKRLGYQRVKAKPKKPGRFFWGNQTFWIYQRRHIQRGKNKPERLFGLKLQGGVIRGAVNAEGKPLSAAKSDGLMLEPELLAESLDGDRAKRVAFALDDIPEQVWRPLLAAEDARFFSHHGIDARALGRSLWANIKAGKVVQGGSTITQQLIKNRDLTPKKTLGRKASEAVRALQLEAKYSKEEILEAYLNYVYLGHIDGLHIYGYGTAARCFFGKDLADLSLAECATLAAMVQGPNRLAPHRHPQRVKKRRDWVLSRMAELEWADADAVARAQREPVRTKKDALPATGKGRFLAWVAEILGDEHKRRSNNKRGFVVYTSLDPLLQEAAEKEVARRGDKRLDTALVALDAETGGVLAYVGADPTDRRDDFDRARLGSRQPGSTLKPFILLEAFSKGFGKDAVTPAGRIADRPLEIDIDGKPWRPKNNDRKFHGTVSVRSSLRHSYNVPFVRLGRAVGYARVAARFEDAGFQVPRPIPPSFLLGAIETSPLSLAEAYTVFATGGVRLEAQPIWQTEKPNGGRLKRYRRDSNRVASAASTWLVRELLADVVANGTGKAGKLKDIRAYGKTGTSSNRRDAWFAGFAGSVVCVTWVGNQKDGKVRVSGGNQAAKLWRGFMNQAATARPPKDVPKPNNIVASWIDPKTGHSVKAGKRGAYEEQFRRGTVPNRKRWWRINKPTPVIE</sequence>
<evidence type="ECO:0000256" key="13">
    <source>
        <dbReference type="ARBA" id="ARBA00023136"/>
    </source>
</evidence>
<keyword evidence="14" id="KW-0511">Multifunctional enzyme</keyword>
<feature type="domain" description="Glycosyl transferase family 51" evidence="19">
    <location>
        <begin position="155"/>
        <end position="326"/>
    </location>
</feature>
<protein>
    <submittedName>
        <fullName evidence="21">Transglycosylase domain-containing protein</fullName>
    </submittedName>
</protein>
<keyword evidence="9" id="KW-0808">Transferase</keyword>
<comment type="subcellular location">
    <subcellularLocation>
        <location evidence="1">Cell membrane</location>
    </subcellularLocation>
</comment>
<evidence type="ECO:0000259" key="18">
    <source>
        <dbReference type="Pfam" id="PF00905"/>
    </source>
</evidence>
<dbReference type="Pfam" id="PF00912">
    <property type="entry name" value="Transgly"/>
    <property type="match status" value="1"/>
</dbReference>
<dbReference type="AlphaFoldDB" id="A0A8J7Q357"/>
<comment type="catalytic activity">
    <reaction evidence="16">
        <text>Preferential cleavage: (Ac)2-L-Lys-D-Ala-|-D-Ala. Also transpeptidation of peptidyl-alanyl moieties that are N-acyl substituents of D-alanine.</text>
        <dbReference type="EC" id="3.4.16.4"/>
    </reaction>
</comment>
<evidence type="ECO:0000256" key="16">
    <source>
        <dbReference type="ARBA" id="ARBA00034000"/>
    </source>
</evidence>
<accession>A0A8J7Q357</accession>
<evidence type="ECO:0000256" key="9">
    <source>
        <dbReference type="ARBA" id="ARBA00022679"/>
    </source>
</evidence>
<dbReference type="GO" id="GO:0008955">
    <property type="term" value="F:peptidoglycan glycosyltransferase activity"/>
    <property type="evidence" value="ECO:0007669"/>
    <property type="project" value="UniProtKB-EC"/>
</dbReference>
<evidence type="ECO:0000256" key="8">
    <source>
        <dbReference type="ARBA" id="ARBA00022676"/>
    </source>
</evidence>
<keyword evidence="15" id="KW-0961">Cell wall biogenesis/degradation</keyword>
<dbReference type="InterPro" id="IPR001460">
    <property type="entry name" value="PCN-bd_Tpept"/>
</dbReference>
<evidence type="ECO:0000256" key="5">
    <source>
        <dbReference type="ARBA" id="ARBA00022475"/>
    </source>
</evidence>
<evidence type="ECO:0000256" key="1">
    <source>
        <dbReference type="ARBA" id="ARBA00004236"/>
    </source>
</evidence>
<keyword evidence="12" id="KW-0573">Peptidoglycan synthesis</keyword>
<dbReference type="Pfam" id="PF14814">
    <property type="entry name" value="UB2H"/>
    <property type="match status" value="1"/>
</dbReference>
<evidence type="ECO:0000256" key="15">
    <source>
        <dbReference type="ARBA" id="ARBA00023316"/>
    </source>
</evidence>
<keyword evidence="10" id="KW-0378">Hydrolase</keyword>
<dbReference type="InterPro" id="IPR036950">
    <property type="entry name" value="PBP_transglycosylase"/>
</dbReference>
<feature type="domain" description="Bifunctional transglycosylase second" evidence="20">
    <location>
        <begin position="54"/>
        <end position="134"/>
    </location>
</feature>
<dbReference type="Pfam" id="PF00905">
    <property type="entry name" value="Transpeptidase"/>
    <property type="match status" value="1"/>
</dbReference>
<evidence type="ECO:0000256" key="4">
    <source>
        <dbReference type="ARBA" id="ARBA00007739"/>
    </source>
</evidence>
<evidence type="ECO:0000256" key="11">
    <source>
        <dbReference type="ARBA" id="ARBA00022960"/>
    </source>
</evidence>
<keyword evidence="13" id="KW-0472">Membrane</keyword>
<dbReference type="GO" id="GO:0005886">
    <property type="term" value="C:plasma membrane"/>
    <property type="evidence" value="ECO:0007669"/>
    <property type="project" value="UniProtKB-SubCell"/>
</dbReference>
<comment type="caution">
    <text evidence="21">The sequence shown here is derived from an EMBL/GenBank/DDBJ whole genome shotgun (WGS) entry which is preliminary data.</text>
</comment>
<evidence type="ECO:0000256" key="2">
    <source>
        <dbReference type="ARBA" id="ARBA00004752"/>
    </source>
</evidence>
<dbReference type="EMBL" id="JAFREP010000005">
    <property type="protein sequence ID" value="MBO1318390.1"/>
    <property type="molecule type" value="Genomic_DNA"/>
</dbReference>
<dbReference type="InterPro" id="IPR050396">
    <property type="entry name" value="Glycosyltr_51/Transpeptidase"/>
</dbReference>
<dbReference type="InterPro" id="IPR012338">
    <property type="entry name" value="Beta-lactam/transpept-like"/>
</dbReference>
<dbReference type="RefSeq" id="WP_207858136.1">
    <property type="nucleotide sequence ID" value="NZ_JAFREP010000005.1"/>
</dbReference>
<evidence type="ECO:0000256" key="6">
    <source>
        <dbReference type="ARBA" id="ARBA00022645"/>
    </source>
</evidence>